<reference evidence="1 2" key="2">
    <citation type="submission" date="2018-11" db="EMBL/GenBank/DDBJ databases">
        <authorList>
            <consortium name="Pathogen Informatics"/>
        </authorList>
    </citation>
    <scope>NUCLEOTIDE SEQUENCE [LARGE SCALE GENOMIC DNA]</scope>
</reference>
<evidence type="ECO:0000313" key="2">
    <source>
        <dbReference type="Proteomes" id="UP000271098"/>
    </source>
</evidence>
<protein>
    <submittedName>
        <fullName evidence="3">Acyltransferase</fullName>
    </submittedName>
</protein>
<organism evidence="3">
    <name type="scientific">Gongylonema pulchrum</name>
    <dbReference type="NCBI Taxonomy" id="637853"/>
    <lineage>
        <taxon>Eukaryota</taxon>
        <taxon>Metazoa</taxon>
        <taxon>Ecdysozoa</taxon>
        <taxon>Nematoda</taxon>
        <taxon>Chromadorea</taxon>
        <taxon>Rhabditida</taxon>
        <taxon>Spirurina</taxon>
        <taxon>Spiruromorpha</taxon>
        <taxon>Spiruroidea</taxon>
        <taxon>Gongylonematidae</taxon>
        <taxon>Gongylonema</taxon>
    </lineage>
</organism>
<dbReference type="Pfam" id="PF01633">
    <property type="entry name" value="Choline_kinase"/>
    <property type="match status" value="1"/>
</dbReference>
<name>A0A183DDB4_9BILA</name>
<reference evidence="3" key="1">
    <citation type="submission" date="2016-06" db="UniProtKB">
        <authorList>
            <consortium name="WormBaseParasite"/>
        </authorList>
    </citation>
    <scope>IDENTIFICATION</scope>
</reference>
<evidence type="ECO:0000313" key="1">
    <source>
        <dbReference type="EMBL" id="VDK55732.1"/>
    </source>
</evidence>
<dbReference type="InterPro" id="IPR011009">
    <property type="entry name" value="Kinase-like_dom_sf"/>
</dbReference>
<dbReference type="AlphaFoldDB" id="A0A183DDB4"/>
<sequence>MDLPDDREQAVQRLLREVRQFAAVPQLFWGIWSFQQAEIYQDASFDYFNYGFDRLALYYYWKSEMMQYLNQ</sequence>
<dbReference type="Gene3D" id="3.90.1200.10">
    <property type="match status" value="1"/>
</dbReference>
<dbReference type="OrthoDB" id="3649325at2759"/>
<dbReference type="EMBL" id="UYRT01016183">
    <property type="protein sequence ID" value="VDK55732.1"/>
    <property type="molecule type" value="Genomic_DNA"/>
</dbReference>
<evidence type="ECO:0000313" key="3">
    <source>
        <dbReference type="WBParaSite" id="GPUH_0000671401-mRNA-1"/>
    </source>
</evidence>
<dbReference type="SUPFAM" id="SSF56112">
    <property type="entry name" value="Protein kinase-like (PK-like)"/>
    <property type="match status" value="1"/>
</dbReference>
<dbReference type="Proteomes" id="UP000271098">
    <property type="component" value="Unassembled WGS sequence"/>
</dbReference>
<gene>
    <name evidence="1" type="ORF">GPUH_LOCUS6703</name>
</gene>
<dbReference type="WBParaSite" id="GPUH_0000671401-mRNA-1">
    <property type="protein sequence ID" value="GPUH_0000671401-mRNA-1"/>
    <property type="gene ID" value="GPUH_0000671401"/>
</dbReference>
<keyword evidence="2" id="KW-1185">Reference proteome</keyword>
<proteinExistence type="predicted"/>
<accession>A0A183DDB4</accession>